<protein>
    <submittedName>
        <fullName evidence="1">Uncharacterized protein</fullName>
    </submittedName>
</protein>
<accession>A0A0F9PYH5</accession>
<evidence type="ECO:0000313" key="1">
    <source>
        <dbReference type="EMBL" id="KKN36735.1"/>
    </source>
</evidence>
<reference evidence="1" key="1">
    <citation type="journal article" date="2015" name="Nature">
        <title>Complex archaea that bridge the gap between prokaryotes and eukaryotes.</title>
        <authorList>
            <person name="Spang A."/>
            <person name="Saw J.H."/>
            <person name="Jorgensen S.L."/>
            <person name="Zaremba-Niedzwiedzka K."/>
            <person name="Martijn J."/>
            <person name="Lind A.E."/>
            <person name="van Eijk R."/>
            <person name="Schleper C."/>
            <person name="Guy L."/>
            <person name="Ettema T.J."/>
        </authorList>
    </citation>
    <scope>NUCLEOTIDE SEQUENCE</scope>
</reference>
<organism evidence="1">
    <name type="scientific">marine sediment metagenome</name>
    <dbReference type="NCBI Taxonomy" id="412755"/>
    <lineage>
        <taxon>unclassified sequences</taxon>
        <taxon>metagenomes</taxon>
        <taxon>ecological metagenomes</taxon>
    </lineage>
</organism>
<sequence length="85" mass="9682">MGEFITIIFDTPTGEKCVICGFKLTAKFPSGFPDEWKICCSCKTFGENIIIKGVKLIKDMCSKYDQFNKYSKLIDKIYKHITLVG</sequence>
<gene>
    <name evidence="1" type="ORF">LCGC14_0770410</name>
</gene>
<dbReference type="AlphaFoldDB" id="A0A0F9PYH5"/>
<comment type="caution">
    <text evidence="1">The sequence shown here is derived from an EMBL/GenBank/DDBJ whole genome shotgun (WGS) entry which is preliminary data.</text>
</comment>
<name>A0A0F9PYH5_9ZZZZ</name>
<proteinExistence type="predicted"/>
<dbReference type="EMBL" id="LAZR01001945">
    <property type="protein sequence ID" value="KKN36735.1"/>
    <property type="molecule type" value="Genomic_DNA"/>
</dbReference>